<gene>
    <name evidence="1" type="ORF">CLOHIR_02239</name>
</gene>
<reference evidence="1 2" key="1">
    <citation type="submission" date="2008-09" db="EMBL/GenBank/DDBJ databases">
        <authorList>
            <person name="Fulton L."/>
            <person name="Clifton S."/>
            <person name="Fulton B."/>
            <person name="Xu J."/>
            <person name="Minx P."/>
            <person name="Pepin K.H."/>
            <person name="Johnson M."/>
            <person name="Thiruvilangam P."/>
            <person name="Bhonagiri V."/>
            <person name="Nash W.E."/>
            <person name="Mardis E.R."/>
            <person name="Wilson R.K."/>
        </authorList>
    </citation>
    <scope>NUCLEOTIDE SEQUENCE [LARGE SCALE GENOMIC DNA]</scope>
    <source>
        <strain evidence="1 2">DSM 13275</strain>
    </source>
</reference>
<keyword evidence="2" id="KW-1185">Reference proteome</keyword>
<dbReference type="EMBL" id="ABWP01000089">
    <property type="protein sequence ID" value="EEA84115.1"/>
    <property type="molecule type" value="Genomic_DNA"/>
</dbReference>
<reference evidence="1 2" key="2">
    <citation type="submission" date="2008-10" db="EMBL/GenBank/DDBJ databases">
        <title>Draft genome sequence of Clostridium hiranonis (DSM 13275).</title>
        <authorList>
            <person name="Sudarsanam P."/>
            <person name="Ley R."/>
            <person name="Guruge J."/>
            <person name="Turnbaugh P.J."/>
            <person name="Mahowald M."/>
            <person name="Liep D."/>
            <person name="Gordon J."/>
        </authorList>
    </citation>
    <scope>NUCLEOTIDE SEQUENCE [LARGE SCALE GENOMIC DNA]</scope>
    <source>
        <strain evidence="1 2">DSM 13275</strain>
    </source>
</reference>
<dbReference type="eggNOG" id="COG2033">
    <property type="taxonomic scope" value="Bacteria"/>
</dbReference>
<dbReference type="Gene3D" id="2.60.40.730">
    <property type="entry name" value="SOR catalytic domain"/>
    <property type="match status" value="1"/>
</dbReference>
<proteinExistence type="predicted"/>
<dbReference type="SUPFAM" id="SSF49367">
    <property type="entry name" value="Superoxide reductase-like"/>
    <property type="match status" value="1"/>
</dbReference>
<dbReference type="HOGENOM" id="CLU_2092543_0_0_9"/>
<accession>B6G277</accession>
<dbReference type="OrthoDB" id="9813152at2"/>
<name>B6G277_PEPHT</name>
<dbReference type="RefSeq" id="WP_006441076.1">
    <property type="nucleotide sequence ID" value="NZ_DS995362.1"/>
</dbReference>
<dbReference type="AlphaFoldDB" id="B6G277"/>
<dbReference type="InterPro" id="IPR036073">
    <property type="entry name" value="Desulfoferrodoxin_Fe-bd_dom_sf"/>
</dbReference>
<comment type="caution">
    <text evidence="1">The sequence shown here is derived from an EMBL/GenBank/DDBJ whole genome shotgun (WGS) entry which is preliminary data.</text>
</comment>
<evidence type="ECO:0008006" key="3">
    <source>
        <dbReference type="Google" id="ProtNLM"/>
    </source>
</evidence>
<protein>
    <recommendedName>
        <fullName evidence="3">Superoxide reductase</fullName>
    </recommendedName>
</protein>
<dbReference type="GO" id="GO:0005506">
    <property type="term" value="F:iron ion binding"/>
    <property type="evidence" value="ECO:0007669"/>
    <property type="project" value="InterPro"/>
</dbReference>
<dbReference type="STRING" id="500633.CLOHIR_02239"/>
<organism evidence="1 2">
    <name type="scientific">Peptacetobacter hiranonis (strain DSM 13275 / JCM 10541 / KCTC 15199 / TO-931)</name>
    <name type="common">Clostridium hiranonis</name>
    <dbReference type="NCBI Taxonomy" id="500633"/>
    <lineage>
        <taxon>Bacteria</taxon>
        <taxon>Bacillati</taxon>
        <taxon>Bacillota</taxon>
        <taxon>Clostridia</taxon>
        <taxon>Peptostreptococcales</taxon>
        <taxon>Peptostreptococcaceae</taxon>
        <taxon>Peptacetobacter</taxon>
    </lineage>
</organism>
<evidence type="ECO:0000313" key="2">
    <source>
        <dbReference type="Proteomes" id="UP000003178"/>
    </source>
</evidence>
<sequence length="116" mass="13656">MKNSKYYVCPICGNVTVCTGNAEISCCGKKLEALEPKKADETEKLNVEQIENDWYISSEHSMTKEHYISFIAFAKGDKIELIKQYPEWNLQTRIQRRGHGKLMWYCTQHGFYYQYL</sequence>
<dbReference type="GO" id="GO:0016491">
    <property type="term" value="F:oxidoreductase activity"/>
    <property type="evidence" value="ECO:0007669"/>
    <property type="project" value="InterPro"/>
</dbReference>
<evidence type="ECO:0000313" key="1">
    <source>
        <dbReference type="EMBL" id="EEA84115.1"/>
    </source>
</evidence>
<dbReference type="Proteomes" id="UP000003178">
    <property type="component" value="Unassembled WGS sequence"/>
</dbReference>